<dbReference type="SUPFAM" id="SSF53448">
    <property type="entry name" value="Nucleotide-diphospho-sugar transferases"/>
    <property type="match status" value="1"/>
</dbReference>
<organism evidence="2 3">
    <name type="scientific">Ridgeia piscesae</name>
    <name type="common">Tubeworm</name>
    <dbReference type="NCBI Taxonomy" id="27915"/>
    <lineage>
        <taxon>Eukaryota</taxon>
        <taxon>Metazoa</taxon>
        <taxon>Spiralia</taxon>
        <taxon>Lophotrochozoa</taxon>
        <taxon>Annelida</taxon>
        <taxon>Polychaeta</taxon>
        <taxon>Sedentaria</taxon>
        <taxon>Canalipalpata</taxon>
        <taxon>Sabellida</taxon>
        <taxon>Siboglinidae</taxon>
        <taxon>Ridgeia</taxon>
    </lineage>
</organism>
<protein>
    <recommendedName>
        <fullName evidence="1">Glycosyltransferase 2-like domain-containing protein</fullName>
    </recommendedName>
</protein>
<evidence type="ECO:0000313" key="2">
    <source>
        <dbReference type="EMBL" id="KAK2193992.1"/>
    </source>
</evidence>
<proteinExistence type="predicted"/>
<name>A0AAD9ULT4_RIDPI</name>
<feature type="domain" description="Glycosyltransferase 2-like" evidence="1">
    <location>
        <begin position="107"/>
        <end position="223"/>
    </location>
</feature>
<gene>
    <name evidence="2" type="ORF">NP493_4g14042</name>
</gene>
<dbReference type="PANTHER" id="PTHR15046">
    <property type="entry name" value="GLYCO_TRANS_2-LIKE DOMAIN-CONTAINING PROTEIN"/>
    <property type="match status" value="1"/>
</dbReference>
<comment type="caution">
    <text evidence="2">The sequence shown here is derived from an EMBL/GenBank/DDBJ whole genome shotgun (WGS) entry which is preliminary data.</text>
</comment>
<dbReference type="InterPro" id="IPR001173">
    <property type="entry name" value="Glyco_trans_2-like"/>
</dbReference>
<dbReference type="Pfam" id="PF00535">
    <property type="entry name" value="Glycos_transf_2"/>
    <property type="match status" value="1"/>
</dbReference>
<keyword evidence="3" id="KW-1185">Reference proteome</keyword>
<dbReference type="Proteomes" id="UP001209878">
    <property type="component" value="Unassembled WGS sequence"/>
</dbReference>
<reference evidence="2" key="1">
    <citation type="journal article" date="2023" name="Mol. Biol. Evol.">
        <title>Third-Generation Sequencing Reveals the Adaptive Role of the Epigenome in Three Deep-Sea Polychaetes.</title>
        <authorList>
            <person name="Perez M."/>
            <person name="Aroh O."/>
            <person name="Sun Y."/>
            <person name="Lan Y."/>
            <person name="Juniper S.K."/>
            <person name="Young C.R."/>
            <person name="Angers B."/>
            <person name="Qian P.Y."/>
        </authorList>
    </citation>
    <scope>NUCLEOTIDE SEQUENCE</scope>
    <source>
        <strain evidence="2">R07B-5</strain>
    </source>
</reference>
<sequence length="387" mass="43938">MIFQLLTWYTNNSASTKLSARQLAYLKAVYRSGVTVFDADGTHLVNGPETYPKYPTFDMVLVGYGQTRMGNCSGPACVLNEGRKPIKVAPRREPSHCQMVTECVTITVKTKGRIRWVNKLIRSVRQEYPDIKFVVVDEFDTNGNKSDSRPSALPHSGVTYVKTMPGIGYGRKVALMLAETKYALVTDDDFAFTARTNLTKMVDLLERSTADIVGGYVNDHGFFDGLFRVADRCVLGRCAPSQYNYAGAFYEQVPLFEHCFVGDRVKNFFLADRQAVLAAGSWDTSRPFFEHEDFFVQMRRSGLTVVFCNDVMVNHNTTDRYLAALRTPHQWVMARHFLGKWGFTAVYECNRHMYLQQANCESWQMAGPQLNYRDGNPAMAFEQKRVV</sequence>
<dbReference type="AlphaFoldDB" id="A0AAD9ULT4"/>
<dbReference type="InterPro" id="IPR029044">
    <property type="entry name" value="Nucleotide-diphossugar_trans"/>
</dbReference>
<dbReference type="PANTHER" id="PTHR15046:SF3">
    <property type="entry name" value="BETA-1,4 N-ACETYLGALACTOSAMINYLTRANSFERASE 2-LIKE"/>
    <property type="match status" value="1"/>
</dbReference>
<evidence type="ECO:0000313" key="3">
    <source>
        <dbReference type="Proteomes" id="UP001209878"/>
    </source>
</evidence>
<accession>A0AAD9ULT4</accession>
<evidence type="ECO:0000259" key="1">
    <source>
        <dbReference type="Pfam" id="PF00535"/>
    </source>
</evidence>
<dbReference type="CDD" id="cd00761">
    <property type="entry name" value="Glyco_tranf_GTA_type"/>
    <property type="match status" value="1"/>
</dbReference>
<dbReference type="EMBL" id="JAODUO010000004">
    <property type="protein sequence ID" value="KAK2193992.1"/>
    <property type="molecule type" value="Genomic_DNA"/>
</dbReference>
<dbReference type="Gene3D" id="3.90.550.10">
    <property type="entry name" value="Spore Coat Polysaccharide Biosynthesis Protein SpsA, Chain A"/>
    <property type="match status" value="1"/>
</dbReference>